<dbReference type="Proteomes" id="UP001222027">
    <property type="component" value="Unassembled WGS sequence"/>
</dbReference>
<dbReference type="EMBL" id="JAQQAF010000006">
    <property type="protein sequence ID" value="KAJ8476485.1"/>
    <property type="molecule type" value="Genomic_DNA"/>
</dbReference>
<proteinExistence type="predicted"/>
<name>A0AAV8QMI8_ENSVE</name>
<accession>A0AAV8QMI8</accession>
<gene>
    <name evidence="2" type="ORF">OPV22_020212</name>
</gene>
<evidence type="ECO:0000313" key="2">
    <source>
        <dbReference type="EMBL" id="KAJ8476485.1"/>
    </source>
</evidence>
<evidence type="ECO:0000313" key="3">
    <source>
        <dbReference type="Proteomes" id="UP001222027"/>
    </source>
</evidence>
<keyword evidence="3" id="KW-1185">Reference proteome</keyword>
<feature type="region of interest" description="Disordered" evidence="1">
    <location>
        <begin position="85"/>
        <end position="105"/>
    </location>
</feature>
<comment type="caution">
    <text evidence="2">The sequence shown here is derived from an EMBL/GenBank/DDBJ whole genome shotgun (WGS) entry which is preliminary data.</text>
</comment>
<protein>
    <submittedName>
        <fullName evidence="2">Uncharacterized protein</fullName>
    </submittedName>
</protein>
<reference evidence="2 3" key="1">
    <citation type="submission" date="2022-12" db="EMBL/GenBank/DDBJ databases">
        <title>Chromosome-scale assembly of the Ensete ventricosum genome.</title>
        <authorList>
            <person name="Dussert Y."/>
            <person name="Stocks J."/>
            <person name="Wendawek A."/>
            <person name="Woldeyes F."/>
            <person name="Nichols R.A."/>
            <person name="Borrell J.S."/>
        </authorList>
    </citation>
    <scope>NUCLEOTIDE SEQUENCE [LARGE SCALE GENOMIC DNA]</scope>
    <source>
        <strain evidence="3">cv. Maze</strain>
        <tissue evidence="2">Seeds</tissue>
    </source>
</reference>
<evidence type="ECO:0000256" key="1">
    <source>
        <dbReference type="SAM" id="MobiDB-lite"/>
    </source>
</evidence>
<dbReference type="AlphaFoldDB" id="A0AAV8QMI8"/>
<sequence>MARLSPHPFDSLRIGLLQTKLEQTAYSIKLAPIPSGDIKRSHSDAQPLPHICHVRWIHSHHNPPSLSPSKAAAAVRHTRSRVDLVAGDGRTGEKPHSSHAGPQSKPVLTQALGQWVCEVSHSGMRWARFSLPPIMG</sequence>
<organism evidence="2 3">
    <name type="scientific">Ensete ventricosum</name>
    <name type="common">Abyssinian banana</name>
    <name type="synonym">Musa ensete</name>
    <dbReference type="NCBI Taxonomy" id="4639"/>
    <lineage>
        <taxon>Eukaryota</taxon>
        <taxon>Viridiplantae</taxon>
        <taxon>Streptophyta</taxon>
        <taxon>Embryophyta</taxon>
        <taxon>Tracheophyta</taxon>
        <taxon>Spermatophyta</taxon>
        <taxon>Magnoliopsida</taxon>
        <taxon>Liliopsida</taxon>
        <taxon>Zingiberales</taxon>
        <taxon>Musaceae</taxon>
        <taxon>Ensete</taxon>
    </lineage>
</organism>